<proteinExistence type="predicted"/>
<dbReference type="EMBL" id="AP022566">
    <property type="protein sequence ID" value="BBX30617.1"/>
    <property type="molecule type" value="Genomic_DNA"/>
</dbReference>
<feature type="region of interest" description="Disordered" evidence="1">
    <location>
        <begin position="37"/>
        <end position="64"/>
    </location>
</feature>
<dbReference type="RefSeq" id="WP_064915432.1">
    <property type="nucleotide sequence ID" value="NZ_AP022566.1"/>
</dbReference>
<accession>A0A6N4V419</accession>
<evidence type="ECO:0000313" key="3">
    <source>
        <dbReference type="Proteomes" id="UP000466906"/>
    </source>
</evidence>
<reference evidence="2 3" key="1">
    <citation type="journal article" date="2019" name="Emerg. Microbes Infect.">
        <title>Comprehensive subspecies identification of 175 nontuberculous mycobacteria species based on 7547 genomic profiles.</title>
        <authorList>
            <person name="Matsumoto Y."/>
            <person name="Kinjo T."/>
            <person name="Motooka D."/>
            <person name="Nabeya D."/>
            <person name="Jung N."/>
            <person name="Uechi K."/>
            <person name="Horii T."/>
            <person name="Iida T."/>
            <person name="Fujita J."/>
            <person name="Nakamura S."/>
        </authorList>
    </citation>
    <scope>NUCLEOTIDE SEQUENCE [LARGE SCALE GENOMIC DNA]</scope>
    <source>
        <strain evidence="2 3">JCM 12272</strain>
        <plasmid evidence="2">pJCM12272</plasmid>
    </source>
</reference>
<gene>
    <name evidence="2" type="ORF">MALV_57420</name>
</gene>
<dbReference type="AlphaFoldDB" id="A0A6N4V419"/>
<keyword evidence="2" id="KW-0614">Plasmid</keyword>
<evidence type="ECO:0000256" key="1">
    <source>
        <dbReference type="SAM" id="MobiDB-lite"/>
    </source>
</evidence>
<dbReference type="Proteomes" id="UP000466906">
    <property type="component" value="Plasmid pJCM12272"/>
</dbReference>
<evidence type="ECO:0000313" key="2">
    <source>
        <dbReference type="EMBL" id="BBX30617.1"/>
    </source>
</evidence>
<name>A0A6N4V419_9MYCO</name>
<sequence>MCRSQTDGGRRCPCARGDRRRAYQRLRYALRTAQSVPAGTDLLDPTGPVASTEHQATDDNPHHNHLSTRAVADGALNALRTNPTDPQTRAEYLNALLDHGAALRDRAEPQLEAALQAHGLDDASIAAEVEQFNRRRIEAENAFYRIRDQHPPADQADITAARYAYLNAATTINRDIAQREEQLNTLRTNIIRDTYYQLLSQERSFGTVTITPANHDKMTRSDRSMLTATTALYPDDMVERSNSLLPMVAKRSKARAHYSRAQRQKRRRTTKQVFDLRDALTTGRFASWPYVTNPAAMAEGNPADDTDRRAAQRTVLVNTPETLARVQELIDLWNSERPREPATLRTATRPSPHDGAPEQVIYVTGTRTMVTTHRDPEPVAELTYSDSRSMVHELGHRMEDFNPDISIATKEFLRRRTAGLPQTRYAKNEYVIEDGFASSYMGKDYPNTSFTELFSTGMEALTHGEYGGLRGRRRINLNHPNGYDARIQPPRADPEHLALILGILSTANKPSQ</sequence>
<feature type="region of interest" description="Disordered" evidence="1">
    <location>
        <begin position="252"/>
        <end position="271"/>
    </location>
</feature>
<geneLocation type="plasmid" evidence="2 3">
    <name>pJCM12272</name>
</geneLocation>
<feature type="compositionally biased region" description="Basic residues" evidence="1">
    <location>
        <begin position="252"/>
        <end position="270"/>
    </location>
</feature>
<keyword evidence="3" id="KW-1185">Reference proteome</keyword>
<organism evidence="2 3">
    <name type="scientific">Mycolicibacterium alvei</name>
    <dbReference type="NCBI Taxonomy" id="67081"/>
    <lineage>
        <taxon>Bacteria</taxon>
        <taxon>Bacillati</taxon>
        <taxon>Actinomycetota</taxon>
        <taxon>Actinomycetes</taxon>
        <taxon>Mycobacteriales</taxon>
        <taxon>Mycobacteriaceae</taxon>
        <taxon>Mycolicibacterium</taxon>
    </lineage>
</organism>
<dbReference type="KEGG" id="malv:MALV_57420"/>
<protein>
    <submittedName>
        <fullName evidence="2">Uncharacterized protein</fullName>
    </submittedName>
</protein>